<evidence type="ECO:0008006" key="6">
    <source>
        <dbReference type="Google" id="ProtNLM"/>
    </source>
</evidence>
<evidence type="ECO:0000256" key="2">
    <source>
        <dbReference type="ARBA" id="ARBA00022676"/>
    </source>
</evidence>
<proteinExistence type="inferred from homology"/>
<dbReference type="PANTHER" id="PTHR48047:SF164">
    <property type="entry name" value="GLYCOSYLTRANSFERASE"/>
    <property type="match status" value="1"/>
</dbReference>
<keyword evidence="3" id="KW-0808">Transferase</keyword>
<evidence type="ECO:0000256" key="3">
    <source>
        <dbReference type="ARBA" id="ARBA00022679"/>
    </source>
</evidence>
<dbReference type="CDD" id="cd03784">
    <property type="entry name" value="GT1_Gtf-like"/>
    <property type="match status" value="1"/>
</dbReference>
<dbReference type="Proteomes" id="UP001497516">
    <property type="component" value="Chromosome 6"/>
</dbReference>
<dbReference type="Pfam" id="PF00201">
    <property type="entry name" value="UDPGT"/>
    <property type="match status" value="1"/>
</dbReference>
<dbReference type="EMBL" id="OZ034819">
    <property type="protein sequence ID" value="CAL1391884.1"/>
    <property type="molecule type" value="Genomic_DNA"/>
</dbReference>
<gene>
    <name evidence="4" type="ORF">LTRI10_LOCUS32572</name>
</gene>
<organism evidence="4 5">
    <name type="scientific">Linum trigynum</name>
    <dbReference type="NCBI Taxonomy" id="586398"/>
    <lineage>
        <taxon>Eukaryota</taxon>
        <taxon>Viridiplantae</taxon>
        <taxon>Streptophyta</taxon>
        <taxon>Embryophyta</taxon>
        <taxon>Tracheophyta</taxon>
        <taxon>Spermatophyta</taxon>
        <taxon>Magnoliopsida</taxon>
        <taxon>eudicotyledons</taxon>
        <taxon>Gunneridae</taxon>
        <taxon>Pentapetalae</taxon>
        <taxon>rosids</taxon>
        <taxon>fabids</taxon>
        <taxon>Malpighiales</taxon>
        <taxon>Linaceae</taxon>
        <taxon>Linum</taxon>
    </lineage>
</organism>
<dbReference type="PANTHER" id="PTHR48047">
    <property type="entry name" value="GLYCOSYLTRANSFERASE"/>
    <property type="match status" value="1"/>
</dbReference>
<keyword evidence="5" id="KW-1185">Reference proteome</keyword>
<comment type="similarity">
    <text evidence="1">Belongs to the UDP-glycosyltransferase family.</text>
</comment>
<keyword evidence="2" id="KW-0328">Glycosyltransferase</keyword>
<sequence length="488" mass="53059">MGTEVVAAAAAGNPPDVIPAGGTVCHAVLFPFMSKGHTIPILHLARLLLRRQISLTVFTTPANRPFIAASLPPGAAASIIELPFPHDIPEIPAGVESTDKLPSVDSLFPHFALATERIRPDFESALENLRPRPSFMVSDGFLWWTQDSSEKFGIPRLVFYGMSNHAGSVSRAAAVDCLLLGSESDDELISVTQFPGVKVCKSDFAEWARKPNPEGPLFDFVLKSVAASSRSYGYVMNSFYELEPVFSDHLNGLGKQRYYSVGPLCLADVDEINGGKEAALVAKPKPAWIQWLDKKLVEGKSVLYVAFGSQAEISEEQLEEIASGLEDSEVDFLWVKRKGGGGLEECVKGRGMIVGEWVDQREILGHASVGGFLSHCGWNSVMESVCAGVAMLAWPMMAEQPLNARMVAEEVNVGIRVEGSGRTGFVRRGALEKAVRELMAGEKGKEVRRNAKEYAEKAMQAMEEGSGSSWKTLNLLIDELCNKAKTEN</sequence>
<evidence type="ECO:0000313" key="4">
    <source>
        <dbReference type="EMBL" id="CAL1391884.1"/>
    </source>
</evidence>
<name>A0AAV2F1G8_9ROSI</name>
<protein>
    <recommendedName>
        <fullName evidence="6">Glycosyltransferase</fullName>
    </recommendedName>
</protein>
<dbReference type="GO" id="GO:0035251">
    <property type="term" value="F:UDP-glucosyltransferase activity"/>
    <property type="evidence" value="ECO:0007669"/>
    <property type="project" value="TreeGrafter"/>
</dbReference>
<dbReference type="Gene3D" id="3.40.50.2000">
    <property type="entry name" value="Glycogen Phosphorylase B"/>
    <property type="match status" value="2"/>
</dbReference>
<dbReference type="AlphaFoldDB" id="A0AAV2F1G8"/>
<evidence type="ECO:0000313" key="5">
    <source>
        <dbReference type="Proteomes" id="UP001497516"/>
    </source>
</evidence>
<reference evidence="4 5" key="1">
    <citation type="submission" date="2024-04" db="EMBL/GenBank/DDBJ databases">
        <authorList>
            <person name="Fracassetti M."/>
        </authorList>
    </citation>
    <scope>NUCLEOTIDE SEQUENCE [LARGE SCALE GENOMIC DNA]</scope>
</reference>
<evidence type="ECO:0000256" key="1">
    <source>
        <dbReference type="ARBA" id="ARBA00009995"/>
    </source>
</evidence>
<dbReference type="InterPro" id="IPR002213">
    <property type="entry name" value="UDP_glucos_trans"/>
</dbReference>
<dbReference type="SUPFAM" id="SSF53756">
    <property type="entry name" value="UDP-Glycosyltransferase/glycogen phosphorylase"/>
    <property type="match status" value="1"/>
</dbReference>
<accession>A0AAV2F1G8</accession>
<dbReference type="FunFam" id="3.40.50.2000:FF:000107">
    <property type="entry name" value="Glycosyltransferase"/>
    <property type="match status" value="1"/>
</dbReference>